<keyword evidence="3" id="KW-1185">Reference proteome</keyword>
<organism evidence="2 3">
    <name type="scientific">Devosia rhodophyticola</name>
    <dbReference type="NCBI Taxonomy" id="3026423"/>
    <lineage>
        <taxon>Bacteria</taxon>
        <taxon>Pseudomonadati</taxon>
        <taxon>Pseudomonadota</taxon>
        <taxon>Alphaproteobacteria</taxon>
        <taxon>Hyphomicrobiales</taxon>
        <taxon>Devosiaceae</taxon>
        <taxon>Devosia</taxon>
    </lineage>
</organism>
<sequence length="176" mass="19028">MTPQPQFLKIPPLLTSFAFLSLVLCGAIFGFFYAWICSTMWGLDTAEPTVAIAAMQAMNASVRNAVFAPAFFGTPVILFVTAWLSQTQRRKLSARAFLAAGIVYLIGGLGATMAVNVPMNEALALVEIPQSTEAAQQIWTDYSAKWQVWNIARTVASGISLALIGVAFLHLKEVKA</sequence>
<keyword evidence="1" id="KW-0812">Transmembrane</keyword>
<feature type="transmembrane region" description="Helical" evidence="1">
    <location>
        <begin position="151"/>
        <end position="171"/>
    </location>
</feature>
<gene>
    <name evidence="2" type="ORF">PSQ90_00865</name>
</gene>
<feature type="transmembrane region" description="Helical" evidence="1">
    <location>
        <begin position="65"/>
        <end position="84"/>
    </location>
</feature>
<proteinExistence type="predicted"/>
<dbReference type="EMBL" id="CP118247">
    <property type="protein sequence ID" value="WDR06048.1"/>
    <property type="molecule type" value="Genomic_DNA"/>
</dbReference>
<evidence type="ECO:0000256" key="1">
    <source>
        <dbReference type="SAM" id="Phobius"/>
    </source>
</evidence>
<accession>A0ABY7YXE4</accession>
<dbReference type="InterPro" id="IPR013901">
    <property type="entry name" value="Anthrone_oxy"/>
</dbReference>
<feature type="transmembrane region" description="Helical" evidence="1">
    <location>
        <begin position="12"/>
        <end position="36"/>
    </location>
</feature>
<protein>
    <submittedName>
        <fullName evidence="2">DUF1772 domain-containing protein</fullName>
    </submittedName>
</protein>
<evidence type="ECO:0000313" key="3">
    <source>
        <dbReference type="Proteomes" id="UP001222118"/>
    </source>
</evidence>
<reference evidence="2 3" key="1">
    <citation type="submission" date="2023-02" db="EMBL/GenBank/DDBJ databases">
        <title>Devosia chondri sp. nov., isolated from the phycosphere of marine algae.</title>
        <authorList>
            <person name="Kim J.M."/>
            <person name="Lee J.K."/>
            <person name="Choi B.J."/>
            <person name="Bayburt H."/>
            <person name="Jeon C.O."/>
        </authorList>
    </citation>
    <scope>NUCLEOTIDE SEQUENCE [LARGE SCALE GENOMIC DNA]</scope>
    <source>
        <strain evidence="2 3">G2-5</strain>
    </source>
</reference>
<keyword evidence="1" id="KW-0472">Membrane</keyword>
<dbReference type="Pfam" id="PF08592">
    <property type="entry name" value="Anthrone_oxy"/>
    <property type="match status" value="1"/>
</dbReference>
<feature type="transmembrane region" description="Helical" evidence="1">
    <location>
        <begin position="96"/>
        <end position="115"/>
    </location>
</feature>
<keyword evidence="1" id="KW-1133">Transmembrane helix</keyword>
<dbReference type="RefSeq" id="WP_282211562.1">
    <property type="nucleotide sequence ID" value="NZ_CP118247.1"/>
</dbReference>
<name>A0ABY7YXE4_9HYPH</name>
<evidence type="ECO:0000313" key="2">
    <source>
        <dbReference type="EMBL" id="WDR06048.1"/>
    </source>
</evidence>
<dbReference type="Proteomes" id="UP001222118">
    <property type="component" value="Chromosome"/>
</dbReference>